<accession>A0ABR4C7N0</accession>
<feature type="compositionally biased region" description="Basic and acidic residues" evidence="1">
    <location>
        <begin position="326"/>
        <end position="336"/>
    </location>
</feature>
<sequence length="562" mass="64142">MHRYEMLLLQAVNAVCISSSLYIKVIVVYFLRWLPLGPRFIPRINTGIFIYLTSFGLLTQVSLFPRKRPVVTFTTRLRQILLGSYTPNSLTTNILAILINALFFLASLDFVHRGEVLHQSPSLSFSRIGFVDESSARITIRSPEAPFVQITYRSINTTKWETGPVIHAPENDDHVATFSLENLQADTTYTYITNASHTGTFQTPSQHPEQWSMLSSSCMSPFFPYNPLSHALHLPGLEHLSSYISPLPPPQKPQFMLFLGDFIYIDLPIRFGTSIAHYFSAYRKIYASPSWTESLKSLPWIHAYDDHEITNDYAGNENDGNSNSRTKSEDENSKDIDMYNSALPPWTAYQADANPPPYNSSPNTNYYTFTRGSVAFFVLDTRRFRSPPDHPDGPLKSILGPTQLAAVLSWLETETKLKVLVSSVPFTRNWRGPESSDSWAGYLFERQILLESMWKTEGVVIISGDRHEHATTRFPCPAPCRTNSTVIEFSTSPLSQFYQPFERQYRQIEDTDIMIHSHAHGVSKFGVFNFNTRDEKFWRVGFGLVVDGVMAWEYEWTAQRNL</sequence>
<dbReference type="Gene3D" id="3.60.21.70">
    <property type="entry name" value="PhoD-like phosphatase"/>
    <property type="match status" value="1"/>
</dbReference>
<feature type="transmembrane region" description="Helical" evidence="2">
    <location>
        <begin position="85"/>
        <end position="106"/>
    </location>
</feature>
<dbReference type="Pfam" id="PF09423">
    <property type="entry name" value="PhoD"/>
    <property type="match status" value="1"/>
</dbReference>
<keyword evidence="2" id="KW-0812">Transmembrane</keyword>
<feature type="transmembrane region" description="Helical" evidence="2">
    <location>
        <begin position="7"/>
        <end position="31"/>
    </location>
</feature>
<feature type="region of interest" description="Disordered" evidence="1">
    <location>
        <begin position="312"/>
        <end position="336"/>
    </location>
</feature>
<organism evidence="4 5">
    <name type="scientific">Oculimacula yallundae</name>
    <dbReference type="NCBI Taxonomy" id="86028"/>
    <lineage>
        <taxon>Eukaryota</taxon>
        <taxon>Fungi</taxon>
        <taxon>Dikarya</taxon>
        <taxon>Ascomycota</taxon>
        <taxon>Pezizomycotina</taxon>
        <taxon>Leotiomycetes</taxon>
        <taxon>Helotiales</taxon>
        <taxon>Ploettnerulaceae</taxon>
        <taxon>Oculimacula</taxon>
    </lineage>
</organism>
<dbReference type="PANTHER" id="PTHR43606">
    <property type="entry name" value="PHOSPHATASE, PUTATIVE (AFU_ORTHOLOGUE AFUA_6G08710)-RELATED"/>
    <property type="match status" value="1"/>
</dbReference>
<keyword evidence="2" id="KW-1133">Transmembrane helix</keyword>
<dbReference type="InterPro" id="IPR018946">
    <property type="entry name" value="PhoD-like_MPP"/>
</dbReference>
<feature type="transmembrane region" description="Helical" evidence="2">
    <location>
        <begin position="43"/>
        <end position="64"/>
    </location>
</feature>
<dbReference type="Proteomes" id="UP001595075">
    <property type="component" value="Unassembled WGS sequence"/>
</dbReference>
<dbReference type="SUPFAM" id="SSF56300">
    <property type="entry name" value="Metallo-dependent phosphatases"/>
    <property type="match status" value="1"/>
</dbReference>
<keyword evidence="2" id="KW-0472">Membrane</keyword>
<name>A0ABR4C7N0_9HELO</name>
<evidence type="ECO:0000256" key="2">
    <source>
        <dbReference type="SAM" id="Phobius"/>
    </source>
</evidence>
<dbReference type="InterPro" id="IPR038607">
    <property type="entry name" value="PhoD-like_sf"/>
</dbReference>
<dbReference type="EMBL" id="JAZHXI010000012">
    <property type="protein sequence ID" value="KAL2065940.1"/>
    <property type="molecule type" value="Genomic_DNA"/>
</dbReference>
<reference evidence="4 5" key="1">
    <citation type="journal article" date="2024" name="Commun. Biol.">
        <title>Comparative genomic analysis of thermophilic fungi reveals convergent evolutionary adaptations and gene losses.</title>
        <authorList>
            <person name="Steindorff A.S."/>
            <person name="Aguilar-Pontes M.V."/>
            <person name="Robinson A.J."/>
            <person name="Andreopoulos B."/>
            <person name="LaButti K."/>
            <person name="Kuo A."/>
            <person name="Mondo S."/>
            <person name="Riley R."/>
            <person name="Otillar R."/>
            <person name="Haridas S."/>
            <person name="Lipzen A."/>
            <person name="Grimwood J."/>
            <person name="Schmutz J."/>
            <person name="Clum A."/>
            <person name="Reid I.D."/>
            <person name="Moisan M.C."/>
            <person name="Butler G."/>
            <person name="Nguyen T.T.M."/>
            <person name="Dewar K."/>
            <person name="Conant G."/>
            <person name="Drula E."/>
            <person name="Henrissat B."/>
            <person name="Hansel C."/>
            <person name="Singer S."/>
            <person name="Hutchinson M.I."/>
            <person name="de Vries R.P."/>
            <person name="Natvig D.O."/>
            <person name="Powell A.J."/>
            <person name="Tsang A."/>
            <person name="Grigoriev I.V."/>
        </authorList>
    </citation>
    <scope>NUCLEOTIDE SEQUENCE [LARGE SCALE GENOMIC DNA]</scope>
    <source>
        <strain evidence="4 5">CBS 494.80</strain>
    </source>
</reference>
<feature type="domain" description="PhoD-like phosphatase metallophosphatase" evidence="3">
    <location>
        <begin position="251"/>
        <end position="533"/>
    </location>
</feature>
<proteinExistence type="predicted"/>
<evidence type="ECO:0000313" key="4">
    <source>
        <dbReference type="EMBL" id="KAL2065940.1"/>
    </source>
</evidence>
<dbReference type="PANTHER" id="PTHR43606:SF2">
    <property type="entry name" value="ALKALINE PHOSPHATASE FAMILY PROTEIN (AFU_ORTHOLOGUE AFUA_5G03860)"/>
    <property type="match status" value="1"/>
</dbReference>
<evidence type="ECO:0000259" key="3">
    <source>
        <dbReference type="Pfam" id="PF09423"/>
    </source>
</evidence>
<evidence type="ECO:0000256" key="1">
    <source>
        <dbReference type="SAM" id="MobiDB-lite"/>
    </source>
</evidence>
<gene>
    <name evidence="4" type="ORF">VTL71DRAFT_3610</name>
</gene>
<evidence type="ECO:0000313" key="5">
    <source>
        <dbReference type="Proteomes" id="UP001595075"/>
    </source>
</evidence>
<protein>
    <recommendedName>
        <fullName evidence="3">PhoD-like phosphatase metallophosphatase domain-containing protein</fullName>
    </recommendedName>
</protein>
<keyword evidence="5" id="KW-1185">Reference proteome</keyword>
<comment type="caution">
    <text evidence="4">The sequence shown here is derived from an EMBL/GenBank/DDBJ whole genome shotgun (WGS) entry which is preliminary data.</text>
</comment>
<dbReference type="InterPro" id="IPR052900">
    <property type="entry name" value="Phospholipid_Metab_Enz"/>
</dbReference>
<dbReference type="CDD" id="cd07389">
    <property type="entry name" value="MPP_PhoD"/>
    <property type="match status" value="1"/>
</dbReference>
<dbReference type="InterPro" id="IPR029052">
    <property type="entry name" value="Metallo-depent_PP-like"/>
</dbReference>